<dbReference type="KEGG" id="bbel:109481704"/>
<evidence type="ECO:0000313" key="2">
    <source>
        <dbReference type="Proteomes" id="UP000515135"/>
    </source>
</evidence>
<name>A0A6P5A0L0_BRABE</name>
<evidence type="ECO:0000256" key="1">
    <source>
        <dbReference type="SAM" id="SignalP"/>
    </source>
</evidence>
<evidence type="ECO:0000313" key="3">
    <source>
        <dbReference type="RefSeq" id="XP_019639854.1"/>
    </source>
</evidence>
<proteinExistence type="predicted"/>
<feature type="chain" id="PRO_5027938520" evidence="1">
    <location>
        <begin position="28"/>
        <end position="194"/>
    </location>
</feature>
<keyword evidence="2" id="KW-1185">Reference proteome</keyword>
<dbReference type="Proteomes" id="UP000515135">
    <property type="component" value="Unplaced"/>
</dbReference>
<feature type="signal peptide" evidence="1">
    <location>
        <begin position="1"/>
        <end position="27"/>
    </location>
</feature>
<reference evidence="3" key="1">
    <citation type="submission" date="2025-08" db="UniProtKB">
        <authorList>
            <consortium name="RefSeq"/>
        </authorList>
    </citation>
    <scope>IDENTIFICATION</scope>
    <source>
        <tissue evidence="3">Gonad</tissue>
    </source>
</reference>
<keyword evidence="1" id="KW-0732">Signal</keyword>
<protein>
    <submittedName>
        <fullName evidence="3">Uncharacterized protein LOC109481704</fullName>
    </submittedName>
</protein>
<organism evidence="2 3">
    <name type="scientific">Branchiostoma belcheri</name>
    <name type="common">Amphioxus</name>
    <dbReference type="NCBI Taxonomy" id="7741"/>
    <lineage>
        <taxon>Eukaryota</taxon>
        <taxon>Metazoa</taxon>
        <taxon>Chordata</taxon>
        <taxon>Cephalochordata</taxon>
        <taxon>Leptocardii</taxon>
        <taxon>Amphioxiformes</taxon>
        <taxon>Branchiostomatidae</taxon>
        <taxon>Branchiostoma</taxon>
    </lineage>
</organism>
<dbReference type="OrthoDB" id="10036946at2759"/>
<dbReference type="RefSeq" id="XP_019639854.1">
    <property type="nucleotide sequence ID" value="XM_019784295.1"/>
</dbReference>
<dbReference type="AlphaFoldDB" id="A0A6P5A0L0"/>
<accession>A0A6P5A0L0</accession>
<sequence length="194" mass="22200">MTRFHHLHFAANALLVAMVMLTEVTSAASLPTADLKPLTRRSITDVTMTEERTRDMISRARQAWLTALVDEILQPEATKRSGIDAMEDHRLAQDTRTAWQRRLLKYLVTADPRIPYPQRRSITDRTMTEERSRDLVARARQAWLTALVDEIAEASGPSKRQITDVDVTSDHSKEFTARQRTAWLHRLLNAVQGQ</sequence>
<gene>
    <name evidence="3" type="primary">LOC109481704</name>
</gene>
<dbReference type="GeneID" id="109481704"/>